<protein>
    <submittedName>
        <fullName evidence="1">Uncharacterized protein</fullName>
    </submittedName>
</protein>
<feature type="non-terminal residue" evidence="1">
    <location>
        <position position="1"/>
    </location>
</feature>
<dbReference type="Proteomes" id="UP000799771">
    <property type="component" value="Unassembled WGS sequence"/>
</dbReference>
<evidence type="ECO:0000313" key="1">
    <source>
        <dbReference type="EMBL" id="KAF2123565.1"/>
    </source>
</evidence>
<accession>A0A6A5ZX16</accession>
<evidence type="ECO:0000313" key="2">
    <source>
        <dbReference type="Proteomes" id="UP000799771"/>
    </source>
</evidence>
<proteinExistence type="predicted"/>
<reference evidence="1" key="1">
    <citation type="journal article" date="2020" name="Stud. Mycol.">
        <title>101 Dothideomycetes genomes: a test case for predicting lifestyles and emergence of pathogens.</title>
        <authorList>
            <person name="Haridas S."/>
            <person name="Albert R."/>
            <person name="Binder M."/>
            <person name="Bloem J."/>
            <person name="Labutti K."/>
            <person name="Salamov A."/>
            <person name="Andreopoulos B."/>
            <person name="Baker S."/>
            <person name="Barry K."/>
            <person name="Bills G."/>
            <person name="Bluhm B."/>
            <person name="Cannon C."/>
            <person name="Castanera R."/>
            <person name="Culley D."/>
            <person name="Daum C."/>
            <person name="Ezra D."/>
            <person name="Gonzalez J."/>
            <person name="Henrissat B."/>
            <person name="Kuo A."/>
            <person name="Liang C."/>
            <person name="Lipzen A."/>
            <person name="Lutzoni F."/>
            <person name="Magnuson J."/>
            <person name="Mondo S."/>
            <person name="Nolan M."/>
            <person name="Ohm R."/>
            <person name="Pangilinan J."/>
            <person name="Park H.-J."/>
            <person name="Ramirez L."/>
            <person name="Alfaro M."/>
            <person name="Sun H."/>
            <person name="Tritt A."/>
            <person name="Yoshinaga Y."/>
            <person name="Zwiers L.-H."/>
            <person name="Turgeon B."/>
            <person name="Goodwin S."/>
            <person name="Spatafora J."/>
            <person name="Crous P."/>
            <person name="Grigoriev I."/>
        </authorList>
    </citation>
    <scope>NUCLEOTIDE SEQUENCE</scope>
    <source>
        <strain evidence="1">CBS 119687</strain>
    </source>
</reference>
<sequence length="103" mass="11442">LPNESVCSTISHVANFIEHSFLVSRGTSERFQTTVTDISKGILKEHSHAIYKPLGLHFLPLLDTSADDSVYVDHYNDSLASYRVLSRALDARICALYLCVEAS</sequence>
<gene>
    <name evidence="1" type="ORF">P153DRAFT_303608</name>
</gene>
<dbReference type="AlphaFoldDB" id="A0A6A5ZX16"/>
<dbReference type="EMBL" id="ML977525">
    <property type="protein sequence ID" value="KAF2123565.1"/>
    <property type="molecule type" value="Genomic_DNA"/>
</dbReference>
<dbReference type="RefSeq" id="XP_033517959.1">
    <property type="nucleotide sequence ID" value="XM_033664528.1"/>
</dbReference>
<name>A0A6A5ZX16_9PLEO</name>
<organism evidence="1 2">
    <name type="scientific">Dothidotthia symphoricarpi CBS 119687</name>
    <dbReference type="NCBI Taxonomy" id="1392245"/>
    <lineage>
        <taxon>Eukaryota</taxon>
        <taxon>Fungi</taxon>
        <taxon>Dikarya</taxon>
        <taxon>Ascomycota</taxon>
        <taxon>Pezizomycotina</taxon>
        <taxon>Dothideomycetes</taxon>
        <taxon>Pleosporomycetidae</taxon>
        <taxon>Pleosporales</taxon>
        <taxon>Dothidotthiaceae</taxon>
        <taxon>Dothidotthia</taxon>
    </lineage>
</organism>
<dbReference type="GeneID" id="54404960"/>
<keyword evidence="2" id="KW-1185">Reference proteome</keyword>